<sequence length="426" mass="45139">MLRPPLLASGLVVTTLLAGCSQSPTPASENPYANGADYPWTYTRPDTQLTSQALTPGENTLFYEPILSATNGWGPLEIDRSNGEQGANDGRVITLNGVTYKKGLGVHAGSDVRYSLKGTGASCVRFTADIGVDDEVGSRGSVVFQVYLDGVKAYDSGTMTGSSATKRPSLDITGKQELRLVVTDAGNGKDFDHADWANPRITCVASAQPSLTLGQSSLEIFHKQSATLAATFKNVSGAVDLRLVVAEGETSGLKLETTSLILPGAASPQNIRISAPDVPSDYSLRPGPRSYTLIVSQNGIDLASAPVTIKEKLLLVQTSFEPASVLLVPGTRPRVTLVVRVSPALDSLTEISAVPYTQGEEGWIQPIGTTYGDGGTMRRDYEVVGDLPAFVNETTLGFYAAASNFAGYRLPGYFTAYTYLAVRKAP</sequence>
<dbReference type="PROSITE" id="PS51257">
    <property type="entry name" value="PROKAR_LIPOPROTEIN"/>
    <property type="match status" value="1"/>
</dbReference>
<dbReference type="InterPro" id="IPR038637">
    <property type="entry name" value="NPCBM_sf"/>
</dbReference>
<dbReference type="Gene3D" id="2.60.120.1060">
    <property type="entry name" value="NPCBM/NEW2 domain"/>
    <property type="match status" value="1"/>
</dbReference>
<organism evidence="2 3">
    <name type="scientific">Deinococcus koreensis</name>
    <dbReference type="NCBI Taxonomy" id="2054903"/>
    <lineage>
        <taxon>Bacteria</taxon>
        <taxon>Thermotogati</taxon>
        <taxon>Deinococcota</taxon>
        <taxon>Deinococci</taxon>
        <taxon>Deinococcales</taxon>
        <taxon>Deinococcaceae</taxon>
        <taxon>Deinococcus</taxon>
    </lineage>
</organism>
<evidence type="ECO:0000313" key="2">
    <source>
        <dbReference type="EMBL" id="PNY80540.1"/>
    </source>
</evidence>
<dbReference type="OrthoDB" id="57532at2"/>
<evidence type="ECO:0000313" key="3">
    <source>
        <dbReference type="Proteomes" id="UP000236379"/>
    </source>
</evidence>
<gene>
    <name evidence="2" type="ORF">CVO96_03435</name>
</gene>
<name>A0A2K3UVJ5_9DEIO</name>
<dbReference type="SMART" id="SM00776">
    <property type="entry name" value="NPCBM"/>
    <property type="match status" value="1"/>
</dbReference>
<evidence type="ECO:0000259" key="1">
    <source>
        <dbReference type="SMART" id="SM00776"/>
    </source>
</evidence>
<dbReference type="EMBL" id="PPPD01000001">
    <property type="protein sequence ID" value="PNY80540.1"/>
    <property type="molecule type" value="Genomic_DNA"/>
</dbReference>
<feature type="domain" description="Glycosyl hydrolase family 98 putative carbohydrate-binding module" evidence="1">
    <location>
        <begin position="55"/>
        <end position="203"/>
    </location>
</feature>
<dbReference type="SUPFAM" id="SSF49785">
    <property type="entry name" value="Galactose-binding domain-like"/>
    <property type="match status" value="1"/>
</dbReference>
<reference evidence="2 3" key="1">
    <citation type="submission" date="2018-01" db="EMBL/GenBank/DDBJ databases">
        <title>Deinococcus koreensis sp. nov., a radiation-resistant bacterium isolated from river water.</title>
        <authorList>
            <person name="Choi A."/>
        </authorList>
    </citation>
    <scope>NUCLEOTIDE SEQUENCE [LARGE SCALE GENOMIC DNA]</scope>
    <source>
        <strain evidence="2 3">SJW1-2</strain>
    </source>
</reference>
<dbReference type="Proteomes" id="UP000236379">
    <property type="component" value="Unassembled WGS sequence"/>
</dbReference>
<comment type="caution">
    <text evidence="2">The sequence shown here is derived from an EMBL/GenBank/DDBJ whole genome shotgun (WGS) entry which is preliminary data.</text>
</comment>
<accession>A0A2K3UVJ5</accession>
<dbReference type="RefSeq" id="WP_103310351.1">
    <property type="nucleotide sequence ID" value="NZ_PPPD01000001.1"/>
</dbReference>
<dbReference type="Pfam" id="PF08305">
    <property type="entry name" value="NPCBM"/>
    <property type="match status" value="1"/>
</dbReference>
<proteinExistence type="predicted"/>
<protein>
    <recommendedName>
        <fullName evidence="1">Glycosyl hydrolase family 98 putative carbohydrate-binding module domain-containing protein</fullName>
    </recommendedName>
</protein>
<dbReference type="InterPro" id="IPR008979">
    <property type="entry name" value="Galactose-bd-like_sf"/>
</dbReference>
<dbReference type="InterPro" id="IPR013222">
    <property type="entry name" value="Glyco_hyd_98_carb-bd"/>
</dbReference>
<keyword evidence="3" id="KW-1185">Reference proteome</keyword>
<dbReference type="AlphaFoldDB" id="A0A2K3UVJ5"/>